<evidence type="ECO:0000313" key="3">
    <source>
        <dbReference type="Proteomes" id="UP001283361"/>
    </source>
</evidence>
<organism evidence="2 3">
    <name type="scientific">Elysia crispata</name>
    <name type="common">lettuce slug</name>
    <dbReference type="NCBI Taxonomy" id="231223"/>
    <lineage>
        <taxon>Eukaryota</taxon>
        <taxon>Metazoa</taxon>
        <taxon>Spiralia</taxon>
        <taxon>Lophotrochozoa</taxon>
        <taxon>Mollusca</taxon>
        <taxon>Gastropoda</taxon>
        <taxon>Heterobranchia</taxon>
        <taxon>Euthyneura</taxon>
        <taxon>Panpulmonata</taxon>
        <taxon>Sacoglossa</taxon>
        <taxon>Placobranchoidea</taxon>
        <taxon>Plakobranchidae</taxon>
        <taxon>Elysia</taxon>
    </lineage>
</organism>
<evidence type="ECO:0000256" key="1">
    <source>
        <dbReference type="SAM" id="MobiDB-lite"/>
    </source>
</evidence>
<gene>
    <name evidence="2" type="ORF">RRG08_006688</name>
</gene>
<feature type="compositionally biased region" description="Polar residues" evidence="1">
    <location>
        <begin position="13"/>
        <end position="23"/>
    </location>
</feature>
<proteinExistence type="predicted"/>
<reference evidence="2" key="1">
    <citation type="journal article" date="2023" name="G3 (Bethesda)">
        <title>A reference genome for the long-term kleptoplast-retaining sea slug Elysia crispata morphotype clarki.</title>
        <authorList>
            <person name="Eastman K.E."/>
            <person name="Pendleton A.L."/>
            <person name="Shaikh M.A."/>
            <person name="Suttiyut T."/>
            <person name="Ogas R."/>
            <person name="Tomko P."/>
            <person name="Gavelis G."/>
            <person name="Widhalm J.R."/>
            <person name="Wisecaver J.H."/>
        </authorList>
    </citation>
    <scope>NUCLEOTIDE SEQUENCE</scope>
    <source>
        <strain evidence="2">ECLA1</strain>
    </source>
</reference>
<name>A0AAE1D6D5_9GAST</name>
<comment type="caution">
    <text evidence="2">The sequence shown here is derived from an EMBL/GenBank/DDBJ whole genome shotgun (WGS) entry which is preliminary data.</text>
</comment>
<dbReference type="Proteomes" id="UP001283361">
    <property type="component" value="Unassembled WGS sequence"/>
</dbReference>
<dbReference type="EMBL" id="JAWDGP010005301">
    <property type="protein sequence ID" value="KAK3758113.1"/>
    <property type="molecule type" value="Genomic_DNA"/>
</dbReference>
<evidence type="ECO:0000313" key="2">
    <source>
        <dbReference type="EMBL" id="KAK3758113.1"/>
    </source>
</evidence>
<feature type="region of interest" description="Disordered" evidence="1">
    <location>
        <begin position="1"/>
        <end position="23"/>
    </location>
</feature>
<sequence>MTRLHASCENFGAETSNEYGTSQVSRWQLQDNTMANPTIDAKRATMSHISVSGHRLARAVPRLSSESRGRASSMR</sequence>
<keyword evidence="3" id="KW-1185">Reference proteome</keyword>
<accession>A0AAE1D6D5</accession>
<protein>
    <submittedName>
        <fullName evidence="2">Uncharacterized protein</fullName>
    </submittedName>
</protein>
<dbReference type="AlphaFoldDB" id="A0AAE1D6D5"/>